<dbReference type="InterPro" id="IPR051791">
    <property type="entry name" value="Pra-immunoreactive"/>
</dbReference>
<evidence type="ECO:0000313" key="8">
    <source>
        <dbReference type="EMBL" id="SDP09495.1"/>
    </source>
</evidence>
<dbReference type="Proteomes" id="UP000199159">
    <property type="component" value="Unassembled WGS sequence"/>
</dbReference>
<dbReference type="AlphaFoldDB" id="A0A1H0PXQ0"/>
<dbReference type="Pfam" id="PF06271">
    <property type="entry name" value="RDD"/>
    <property type="match status" value="1"/>
</dbReference>
<feature type="domain" description="RDD" evidence="7">
    <location>
        <begin position="7"/>
        <end position="146"/>
    </location>
</feature>
<dbReference type="EMBL" id="FNJU01000001">
    <property type="protein sequence ID" value="SDP09495.1"/>
    <property type="molecule type" value="Genomic_DNA"/>
</dbReference>
<keyword evidence="2" id="KW-1003">Cell membrane</keyword>
<feature type="transmembrane region" description="Helical" evidence="6">
    <location>
        <begin position="115"/>
        <end position="134"/>
    </location>
</feature>
<feature type="transmembrane region" description="Helical" evidence="6">
    <location>
        <begin position="68"/>
        <end position="94"/>
    </location>
</feature>
<keyword evidence="5 6" id="KW-0472">Membrane</keyword>
<dbReference type="GO" id="GO:0005886">
    <property type="term" value="C:plasma membrane"/>
    <property type="evidence" value="ECO:0007669"/>
    <property type="project" value="UniProtKB-SubCell"/>
</dbReference>
<dbReference type="RefSeq" id="WP_090849562.1">
    <property type="nucleotide sequence ID" value="NZ_FNJU01000001.1"/>
</dbReference>
<organism evidence="8 9">
    <name type="scientific">Litchfieldia salsa</name>
    <dbReference type="NCBI Taxonomy" id="930152"/>
    <lineage>
        <taxon>Bacteria</taxon>
        <taxon>Bacillati</taxon>
        <taxon>Bacillota</taxon>
        <taxon>Bacilli</taxon>
        <taxon>Bacillales</taxon>
        <taxon>Bacillaceae</taxon>
        <taxon>Litchfieldia</taxon>
    </lineage>
</organism>
<comment type="subcellular location">
    <subcellularLocation>
        <location evidence="1">Cell membrane</location>
        <topology evidence="1">Multi-pass membrane protein</topology>
    </subcellularLocation>
</comment>
<accession>A0A1H0PXQ0</accession>
<dbReference type="STRING" id="930152.SAMN05216565_101498"/>
<name>A0A1H0PXQ0_9BACI</name>
<sequence length="153" mass="17726">MTEEMKYVGLGKRFLALVLDCIIFFIPFYMIDLLIFTNITGAEISEYLPYVLGDPIPEYERYDANSSVIGLMLGIIYFVILVSWLGATPGKLILRMKIVNKHGHKLSFFRALWRYMLTNLSYFTLGISYLMIAWTKKKQGLHDKLASTYVVYK</sequence>
<evidence type="ECO:0000259" key="7">
    <source>
        <dbReference type="Pfam" id="PF06271"/>
    </source>
</evidence>
<dbReference type="InterPro" id="IPR010432">
    <property type="entry name" value="RDD"/>
</dbReference>
<keyword evidence="4 6" id="KW-1133">Transmembrane helix</keyword>
<evidence type="ECO:0000256" key="1">
    <source>
        <dbReference type="ARBA" id="ARBA00004651"/>
    </source>
</evidence>
<proteinExistence type="predicted"/>
<protein>
    <submittedName>
        <fullName evidence="8">Uncharacterized membrane protein YckC, RDD family</fullName>
    </submittedName>
</protein>
<dbReference type="PANTHER" id="PTHR36115:SF9">
    <property type="entry name" value="LMO1584 PROTEIN"/>
    <property type="match status" value="1"/>
</dbReference>
<dbReference type="OrthoDB" id="9793824at2"/>
<evidence type="ECO:0000256" key="3">
    <source>
        <dbReference type="ARBA" id="ARBA00022692"/>
    </source>
</evidence>
<keyword evidence="9" id="KW-1185">Reference proteome</keyword>
<evidence type="ECO:0000256" key="6">
    <source>
        <dbReference type="SAM" id="Phobius"/>
    </source>
</evidence>
<reference evidence="9" key="1">
    <citation type="submission" date="2016-10" db="EMBL/GenBank/DDBJ databases">
        <authorList>
            <person name="Varghese N."/>
            <person name="Submissions S."/>
        </authorList>
    </citation>
    <scope>NUCLEOTIDE SEQUENCE [LARGE SCALE GENOMIC DNA]</scope>
    <source>
        <strain evidence="9">IBRC-M10078</strain>
    </source>
</reference>
<evidence type="ECO:0000256" key="4">
    <source>
        <dbReference type="ARBA" id="ARBA00022989"/>
    </source>
</evidence>
<keyword evidence="3 6" id="KW-0812">Transmembrane</keyword>
<dbReference type="PANTHER" id="PTHR36115">
    <property type="entry name" value="PROLINE-RICH ANTIGEN HOMOLOG-RELATED"/>
    <property type="match status" value="1"/>
</dbReference>
<gene>
    <name evidence="8" type="ORF">SAMN05216565_101498</name>
</gene>
<evidence type="ECO:0000256" key="5">
    <source>
        <dbReference type="ARBA" id="ARBA00023136"/>
    </source>
</evidence>
<evidence type="ECO:0000256" key="2">
    <source>
        <dbReference type="ARBA" id="ARBA00022475"/>
    </source>
</evidence>
<feature type="transmembrane region" description="Helical" evidence="6">
    <location>
        <begin position="14"/>
        <end position="36"/>
    </location>
</feature>
<evidence type="ECO:0000313" key="9">
    <source>
        <dbReference type="Proteomes" id="UP000199159"/>
    </source>
</evidence>